<name>A0AB39MEV6_9ACTN</name>
<dbReference type="InterPro" id="IPR002575">
    <property type="entry name" value="Aminoglycoside_PTrfase"/>
</dbReference>
<dbReference type="SUPFAM" id="SSF56112">
    <property type="entry name" value="Protein kinase-like (PK-like)"/>
    <property type="match status" value="1"/>
</dbReference>
<dbReference type="EC" id="2.7.-.-" evidence="3"/>
<dbReference type="Gene3D" id="3.90.1200.10">
    <property type="match status" value="1"/>
</dbReference>
<evidence type="ECO:0000259" key="2">
    <source>
        <dbReference type="Pfam" id="PF01636"/>
    </source>
</evidence>
<dbReference type="EMBL" id="CP163431">
    <property type="protein sequence ID" value="XDQ04845.1"/>
    <property type="molecule type" value="Genomic_DNA"/>
</dbReference>
<dbReference type="PANTHER" id="PTHR21310">
    <property type="entry name" value="AMINOGLYCOSIDE PHOSPHOTRANSFERASE-RELATED-RELATED"/>
    <property type="match status" value="1"/>
</dbReference>
<evidence type="ECO:0000256" key="1">
    <source>
        <dbReference type="SAM" id="MobiDB-lite"/>
    </source>
</evidence>
<proteinExistence type="predicted"/>
<dbReference type="Gene3D" id="3.30.200.20">
    <property type="entry name" value="Phosphorylase Kinase, domain 1"/>
    <property type="match status" value="1"/>
</dbReference>
<dbReference type="InterPro" id="IPR011009">
    <property type="entry name" value="Kinase-like_dom_sf"/>
</dbReference>
<dbReference type="InterPro" id="IPR051678">
    <property type="entry name" value="AGP_Transferase"/>
</dbReference>
<organism evidence="3">
    <name type="scientific">Streptomyces sp. R08</name>
    <dbReference type="NCBI Taxonomy" id="3238624"/>
    <lineage>
        <taxon>Bacteria</taxon>
        <taxon>Bacillati</taxon>
        <taxon>Actinomycetota</taxon>
        <taxon>Actinomycetes</taxon>
        <taxon>Kitasatosporales</taxon>
        <taxon>Streptomycetaceae</taxon>
        <taxon>Streptomyces</taxon>
    </lineage>
</organism>
<gene>
    <name evidence="3" type="ORF">AB5J58_33955</name>
</gene>
<protein>
    <submittedName>
        <fullName evidence="3">Aminoglycoside phosphotransferase family protein</fullName>
        <ecNumber evidence="3">2.7.-.-</ecNumber>
    </submittedName>
</protein>
<dbReference type="GO" id="GO:0016740">
    <property type="term" value="F:transferase activity"/>
    <property type="evidence" value="ECO:0007669"/>
    <property type="project" value="UniProtKB-KW"/>
</dbReference>
<dbReference type="RefSeq" id="WP_369190287.1">
    <property type="nucleotide sequence ID" value="NZ_CP163431.1"/>
</dbReference>
<dbReference type="Pfam" id="PF01636">
    <property type="entry name" value="APH"/>
    <property type="match status" value="1"/>
</dbReference>
<feature type="domain" description="Aminoglycoside phosphotransferase" evidence="2">
    <location>
        <begin position="38"/>
        <end position="253"/>
    </location>
</feature>
<feature type="region of interest" description="Disordered" evidence="1">
    <location>
        <begin position="296"/>
        <end position="319"/>
    </location>
</feature>
<dbReference type="CDD" id="cd05155">
    <property type="entry name" value="APH_ChoK_like_1"/>
    <property type="match status" value="1"/>
</dbReference>
<sequence length="319" mass="33988">MTITPTLVRALLTAQFPQWSGLPLELLEPAGSDHVIHRLGDTMSVRLPRSAWADGEAAKEHTWLPLLAPHLPLTVAEPLALGTPTPDYPWHWSVTRWLPGTPATTDTLNSAPDLTTRQLASFLRSLQAAPAADSLRPGPHPELTRAPLAARDGATRAAIKALDGVFDTATLTEIWETALAAPPWDRQPVWCHGDFHTGNLLTTDGRISAVIDFGGLGMGDPACDLVIAYTLLSATTRPLFRTALGVDTATWTRGTGWALATGVAAYARVAATEPRVARQSARQLTEIIAEHTGVTPRCSPGTTFTGSAEGVVPPTSTEQ</sequence>
<evidence type="ECO:0000313" key="3">
    <source>
        <dbReference type="EMBL" id="XDQ04845.1"/>
    </source>
</evidence>
<dbReference type="AlphaFoldDB" id="A0AB39MEV6"/>
<dbReference type="PANTHER" id="PTHR21310:SF42">
    <property type="entry name" value="BIFUNCTIONAL AAC_APH"/>
    <property type="match status" value="1"/>
</dbReference>
<accession>A0AB39MEV6</accession>
<reference evidence="3" key="1">
    <citation type="submission" date="2024-07" db="EMBL/GenBank/DDBJ databases">
        <authorList>
            <person name="Yu S.T."/>
        </authorList>
    </citation>
    <scope>NUCLEOTIDE SEQUENCE</scope>
    <source>
        <strain evidence="3">R08</strain>
    </source>
</reference>
<keyword evidence="3" id="KW-0808">Transferase</keyword>